<dbReference type="SUPFAM" id="SSF49478">
    <property type="entry name" value="Cna protein B-type domain"/>
    <property type="match status" value="1"/>
</dbReference>
<name>A0A229RJI1_9PSEU</name>
<proteinExistence type="predicted"/>
<accession>A0A229RJI1</accession>
<feature type="region of interest" description="Disordered" evidence="1">
    <location>
        <begin position="1"/>
        <end position="58"/>
    </location>
</feature>
<feature type="region of interest" description="Disordered" evidence="1">
    <location>
        <begin position="468"/>
        <end position="526"/>
    </location>
</feature>
<evidence type="ECO:0000313" key="3">
    <source>
        <dbReference type="EMBL" id="OXM46745.1"/>
    </source>
</evidence>
<dbReference type="GO" id="GO:0005975">
    <property type="term" value="P:carbohydrate metabolic process"/>
    <property type="evidence" value="ECO:0007669"/>
    <property type="project" value="UniProtKB-ARBA"/>
</dbReference>
<evidence type="ECO:0000313" key="4">
    <source>
        <dbReference type="Proteomes" id="UP000215223"/>
    </source>
</evidence>
<keyword evidence="2" id="KW-0812">Transmembrane</keyword>
<feature type="transmembrane region" description="Helical" evidence="2">
    <location>
        <begin position="533"/>
        <end position="554"/>
    </location>
</feature>
<comment type="caution">
    <text evidence="3">The sequence shown here is derived from an EMBL/GenBank/DDBJ whole genome shotgun (WGS) entry which is preliminary data.</text>
</comment>
<feature type="compositionally biased region" description="Gly residues" evidence="1">
    <location>
        <begin position="513"/>
        <end position="525"/>
    </location>
</feature>
<dbReference type="Proteomes" id="UP000215223">
    <property type="component" value="Unassembled WGS sequence"/>
</dbReference>
<dbReference type="AlphaFoldDB" id="A0A229RJI1"/>
<evidence type="ECO:0000256" key="2">
    <source>
        <dbReference type="SAM" id="Phobius"/>
    </source>
</evidence>
<dbReference type="SUPFAM" id="SSF117074">
    <property type="entry name" value="Hypothetical protein PA1324"/>
    <property type="match status" value="1"/>
</dbReference>
<organism evidence="3 4">
    <name type="scientific">Amycolatopsis thailandensis</name>
    <dbReference type="NCBI Taxonomy" id="589330"/>
    <lineage>
        <taxon>Bacteria</taxon>
        <taxon>Bacillati</taxon>
        <taxon>Actinomycetota</taxon>
        <taxon>Actinomycetes</taxon>
        <taxon>Pseudonocardiales</taxon>
        <taxon>Pseudonocardiaceae</taxon>
        <taxon>Amycolatopsis</taxon>
    </lineage>
</organism>
<feature type="compositionally biased region" description="Low complexity" evidence="1">
    <location>
        <begin position="1"/>
        <end position="48"/>
    </location>
</feature>
<evidence type="ECO:0000256" key="1">
    <source>
        <dbReference type="SAM" id="MobiDB-lite"/>
    </source>
</evidence>
<protein>
    <submittedName>
        <fullName evidence="3">Uncharacterized protein</fullName>
    </submittedName>
</protein>
<feature type="compositionally biased region" description="Low complexity" evidence="1">
    <location>
        <begin position="502"/>
        <end position="512"/>
    </location>
</feature>
<feature type="compositionally biased region" description="Basic and acidic residues" evidence="1">
    <location>
        <begin position="468"/>
        <end position="482"/>
    </location>
</feature>
<dbReference type="Gene3D" id="2.60.40.10">
    <property type="entry name" value="Immunoglobulins"/>
    <property type="match status" value="3"/>
</dbReference>
<keyword evidence="4" id="KW-1185">Reference proteome</keyword>
<gene>
    <name evidence="3" type="ORF">CFP71_36590</name>
</gene>
<dbReference type="EMBL" id="NMQT01000147">
    <property type="protein sequence ID" value="OXM46745.1"/>
    <property type="molecule type" value="Genomic_DNA"/>
</dbReference>
<dbReference type="OrthoDB" id="3694469at2"/>
<reference evidence="3 4" key="1">
    <citation type="submission" date="2017-07" db="EMBL/GenBank/DDBJ databases">
        <title>Amycolatopsis thailandensis Genome sequencing and assembly.</title>
        <authorList>
            <person name="Kaur N."/>
            <person name="Mayilraj S."/>
        </authorList>
    </citation>
    <scope>NUCLEOTIDE SEQUENCE [LARGE SCALE GENOMIC DNA]</scope>
    <source>
        <strain evidence="3 4">JCM 16380</strain>
    </source>
</reference>
<keyword evidence="2" id="KW-1133">Transmembrane helix</keyword>
<sequence length="562" mass="57614">MTGAFAAPAGADPAPSSPASSAPATSEAPASSAAPPSSAPPVESSTPAAPKPQAERPQLVSSVVFDKSEFRTDENVTFTFKVKNTGTTAANGLKVFQFISDPSDLSVSFDPGWGELERTKSGKKLEAGETYEVKVSGQIQDLTSGKAVVRGYVQDETGAGSGEFQESVAIVKVSGHAAGVVFGDKNGNGRADDGEQLSGIALTLKYANGSAKFEATSDTAGKIDFGDVPAARYYLGGEEIKGWHFPFEFVRIGPDSKDLLVRGAPPLNGALKASMAFTQDSYKPGDLAHVAVTLTNSGPLPLTGIVSGCDRFGADYALKGGAGWGELGYLANGVTIAPGETRAIDVSEKVPDATANRGLVTVSCDFGYRDVDLDGHAYAHGQAAVPGALATVAGDVVQPAGQGEPKGVSGVKVVLVSDGDCPVIGERTTDAEGRFEFRKVAPGPEYRLYLLTPQGWRIKDENPRPIHVVGPEDKPWPVRFEAEPGEAPAPTVPTQPANCGEPGTPAPTTGAPAGQGSGGGQGGSGLASTGADVIWLGALALAALGLGGALIFGARRRRQPSE</sequence>
<dbReference type="InterPro" id="IPR013783">
    <property type="entry name" value="Ig-like_fold"/>
</dbReference>
<keyword evidence="2" id="KW-0472">Membrane</keyword>